<dbReference type="EMBL" id="JADQBC010000099">
    <property type="protein sequence ID" value="MBR8828970.1"/>
    <property type="molecule type" value="Genomic_DNA"/>
</dbReference>
<organism evidence="3 4">
    <name type="scientific">Gomphosphaeria aponina SAG 52.96 = DSM 107014</name>
    <dbReference type="NCBI Taxonomy" id="1521640"/>
    <lineage>
        <taxon>Bacteria</taxon>
        <taxon>Bacillati</taxon>
        <taxon>Cyanobacteriota</taxon>
        <taxon>Cyanophyceae</taxon>
        <taxon>Oscillatoriophycideae</taxon>
        <taxon>Chroococcales</taxon>
        <taxon>Gomphosphaeriaceae</taxon>
        <taxon>Gomphosphaeria</taxon>
    </lineage>
</organism>
<dbReference type="SUPFAM" id="SSF51182">
    <property type="entry name" value="RmlC-like cupins"/>
    <property type="match status" value="1"/>
</dbReference>
<dbReference type="InterPro" id="IPR011051">
    <property type="entry name" value="RmlC_Cupin_sf"/>
</dbReference>
<dbReference type="GO" id="GO:0046872">
    <property type="term" value="F:metal ion binding"/>
    <property type="evidence" value="ECO:0007669"/>
    <property type="project" value="UniProtKB-KW"/>
</dbReference>
<dbReference type="AlphaFoldDB" id="A0A941JVH5"/>
<name>A0A941JVH5_9CHRO</name>
<dbReference type="InterPro" id="IPR013096">
    <property type="entry name" value="Cupin_2"/>
</dbReference>
<dbReference type="InterPro" id="IPR051610">
    <property type="entry name" value="GPI/OXD"/>
</dbReference>
<gene>
    <name evidence="3" type="ORF">DSM107014_13905</name>
</gene>
<evidence type="ECO:0000259" key="2">
    <source>
        <dbReference type="Pfam" id="PF07883"/>
    </source>
</evidence>
<keyword evidence="1" id="KW-0479">Metal-binding</keyword>
<feature type="domain" description="Cupin type-2" evidence="2">
    <location>
        <begin position="41"/>
        <end position="104"/>
    </location>
</feature>
<evidence type="ECO:0000256" key="1">
    <source>
        <dbReference type="ARBA" id="ARBA00022723"/>
    </source>
</evidence>
<dbReference type="InterPro" id="IPR014710">
    <property type="entry name" value="RmlC-like_jellyroll"/>
</dbReference>
<accession>A0A941JVH5</accession>
<sequence length="111" mass="12285">MKQTSLAEIPEQPVTHNPEIKKKVMLSPGELPHLTNFSQARFSPGQVAPGHFHDNMYEVFFVEAGEGIIRVDGQDYPVKKGSCIAVEPGEFHEVINSGDTDLILTYFGLKS</sequence>
<protein>
    <submittedName>
        <fullName evidence="3">Cupin domain-containing protein</fullName>
    </submittedName>
</protein>
<reference evidence="3" key="1">
    <citation type="submission" date="2021-02" db="EMBL/GenBank/DDBJ databases">
        <title>Metagenome analyses of Stigonema ocellatum DSM 106950, Chlorogloea purpurea SAG 13.99 and Gomphosphaeria aponina DSM 107014.</title>
        <authorList>
            <person name="Marter P."/>
            <person name="Huang S."/>
        </authorList>
    </citation>
    <scope>NUCLEOTIDE SEQUENCE</scope>
    <source>
        <strain evidence="3">JP213</strain>
    </source>
</reference>
<dbReference type="Proteomes" id="UP000767446">
    <property type="component" value="Unassembled WGS sequence"/>
</dbReference>
<dbReference type="Pfam" id="PF07883">
    <property type="entry name" value="Cupin_2"/>
    <property type="match status" value="1"/>
</dbReference>
<evidence type="ECO:0000313" key="4">
    <source>
        <dbReference type="Proteomes" id="UP000767446"/>
    </source>
</evidence>
<evidence type="ECO:0000313" key="3">
    <source>
        <dbReference type="EMBL" id="MBR8828970.1"/>
    </source>
</evidence>
<proteinExistence type="predicted"/>
<dbReference type="Gene3D" id="2.60.120.10">
    <property type="entry name" value="Jelly Rolls"/>
    <property type="match status" value="1"/>
</dbReference>
<comment type="caution">
    <text evidence="3">The sequence shown here is derived from an EMBL/GenBank/DDBJ whole genome shotgun (WGS) entry which is preliminary data.</text>
</comment>
<dbReference type="PANTHER" id="PTHR35848">
    <property type="entry name" value="OXALATE-BINDING PROTEIN"/>
    <property type="match status" value="1"/>
</dbReference>
<dbReference type="PANTHER" id="PTHR35848:SF6">
    <property type="entry name" value="CUPIN TYPE-2 DOMAIN-CONTAINING PROTEIN"/>
    <property type="match status" value="1"/>
</dbReference>